<comment type="caution">
    <text evidence="3">The sequence shown here is derived from an EMBL/GenBank/DDBJ whole genome shotgun (WGS) entry which is preliminary data.</text>
</comment>
<feature type="compositionally biased region" description="Low complexity" evidence="1">
    <location>
        <begin position="288"/>
        <end position="316"/>
    </location>
</feature>
<reference evidence="3" key="1">
    <citation type="journal article" date="2020" name="Stud. Mycol.">
        <title>101 Dothideomycetes genomes: a test case for predicting lifestyles and emergence of pathogens.</title>
        <authorList>
            <person name="Haridas S."/>
            <person name="Albert R."/>
            <person name="Binder M."/>
            <person name="Bloem J."/>
            <person name="Labutti K."/>
            <person name="Salamov A."/>
            <person name="Andreopoulos B."/>
            <person name="Baker S."/>
            <person name="Barry K."/>
            <person name="Bills G."/>
            <person name="Bluhm B."/>
            <person name="Cannon C."/>
            <person name="Castanera R."/>
            <person name="Culley D."/>
            <person name="Daum C."/>
            <person name="Ezra D."/>
            <person name="Gonzalez J."/>
            <person name="Henrissat B."/>
            <person name="Kuo A."/>
            <person name="Liang C."/>
            <person name="Lipzen A."/>
            <person name="Lutzoni F."/>
            <person name="Magnuson J."/>
            <person name="Mondo S."/>
            <person name="Nolan M."/>
            <person name="Ohm R."/>
            <person name="Pangilinan J."/>
            <person name="Park H.-J."/>
            <person name="Ramirez L."/>
            <person name="Alfaro M."/>
            <person name="Sun H."/>
            <person name="Tritt A."/>
            <person name="Yoshinaga Y."/>
            <person name="Zwiers L.-H."/>
            <person name="Turgeon B."/>
            <person name="Goodwin S."/>
            <person name="Spatafora J."/>
            <person name="Crous P."/>
            <person name="Grigoriev I."/>
        </authorList>
    </citation>
    <scope>NUCLEOTIDE SEQUENCE</scope>
    <source>
        <strain evidence="3">CBS 101060</strain>
    </source>
</reference>
<organism evidence="3 4">
    <name type="scientific">Patellaria atrata CBS 101060</name>
    <dbReference type="NCBI Taxonomy" id="1346257"/>
    <lineage>
        <taxon>Eukaryota</taxon>
        <taxon>Fungi</taxon>
        <taxon>Dikarya</taxon>
        <taxon>Ascomycota</taxon>
        <taxon>Pezizomycotina</taxon>
        <taxon>Dothideomycetes</taxon>
        <taxon>Dothideomycetes incertae sedis</taxon>
        <taxon>Patellariales</taxon>
        <taxon>Patellariaceae</taxon>
        <taxon>Patellaria</taxon>
    </lineage>
</organism>
<evidence type="ECO:0000313" key="3">
    <source>
        <dbReference type="EMBL" id="KAF2836383.1"/>
    </source>
</evidence>
<evidence type="ECO:0000256" key="1">
    <source>
        <dbReference type="SAM" id="MobiDB-lite"/>
    </source>
</evidence>
<keyword evidence="4" id="KW-1185">Reference proteome</keyword>
<evidence type="ECO:0000313" key="4">
    <source>
        <dbReference type="Proteomes" id="UP000799429"/>
    </source>
</evidence>
<feature type="chain" id="PRO_5040167978" evidence="2">
    <location>
        <begin position="26"/>
        <end position="316"/>
    </location>
</feature>
<feature type="compositionally biased region" description="Polar residues" evidence="1">
    <location>
        <begin position="59"/>
        <end position="80"/>
    </location>
</feature>
<evidence type="ECO:0000256" key="2">
    <source>
        <dbReference type="SAM" id="SignalP"/>
    </source>
</evidence>
<feature type="signal peptide" evidence="2">
    <location>
        <begin position="1"/>
        <end position="25"/>
    </location>
</feature>
<sequence length="316" mass="32321">MLSKQFLHALFACIFLLTFISQVLAQESTAAATTEEAPQTTAAPSSAAVTSAVPLTSGASTAALPSSDNPPTTTRSSNFDPSAPPDVLLDVPELSVGRIELNVDNLVADINLNAEVANLVKINAGVAVSVQKVNITIADVSAELELRVRLGHLVDIVQRVFESLDLNPLLISAIEGVTDLVGGIVGVVDGLLGSITQDGTTLNFIIDNLGNIVQSVVGAGGQTVNTIVGDYLTNMTETGIVKQLGNGLVQKQFSYPPLNSLVDIVFNSLGQVVQATVAKPSGGGPSSGGPTATRTATGSPSPSTAASTTPASPIRR</sequence>
<gene>
    <name evidence="3" type="ORF">M501DRAFT_997150</name>
</gene>
<dbReference type="AlphaFoldDB" id="A0A9P4VM86"/>
<keyword evidence="2" id="KW-0732">Signal</keyword>
<dbReference type="OrthoDB" id="5587021at2759"/>
<feature type="region of interest" description="Disordered" evidence="1">
    <location>
        <begin position="277"/>
        <end position="316"/>
    </location>
</feature>
<protein>
    <submittedName>
        <fullName evidence="3">Uncharacterized protein</fullName>
    </submittedName>
</protein>
<proteinExistence type="predicted"/>
<feature type="region of interest" description="Disordered" evidence="1">
    <location>
        <begin position="59"/>
        <end position="85"/>
    </location>
</feature>
<dbReference type="EMBL" id="MU006104">
    <property type="protein sequence ID" value="KAF2836383.1"/>
    <property type="molecule type" value="Genomic_DNA"/>
</dbReference>
<name>A0A9P4VM86_9PEZI</name>
<dbReference type="Proteomes" id="UP000799429">
    <property type="component" value="Unassembled WGS sequence"/>
</dbReference>
<accession>A0A9P4VM86</accession>